<dbReference type="SMART" id="SM00082">
    <property type="entry name" value="LRRCT"/>
    <property type="match status" value="1"/>
</dbReference>
<keyword evidence="5" id="KW-1015">Disulfide bond</keyword>
<comment type="similarity">
    <text evidence="1">Belongs to the G-protein coupled receptor 2 family. Adhesion G-protein coupled receptor (ADGR) subfamily.</text>
</comment>
<gene>
    <name evidence="10" type="ORF">HCN44_010470</name>
</gene>
<sequence length="784" mass="87538">MSLDPLESPRSPRWTAFYGNLRRTLDKIMMGYLSNILFCISLILTMTNGQETYGDCAPPCKCKWMDGKRGADCSKLNYTNIPNYLSSSVQVFDLADNQIKHLKEGAFYQVGLVNLHKLILRDCKIQDIDDNAFKELKIMIELDLSRNNIRELYPGTFNSTEKLRSLLLNNNYIKTLENNLFHNLLHLQTVDISNNNIDTIADKTFYNLPNFKAFKINSNNLTNLKISTFQHLENLYTLDLDGNPWNCNCHLKDFRDWAIARKLYTAPTTCDEPSYLHGKLWTEIPSDEFACHPHIIKVGPSKNIELVQGERITLWCNGDGIPKPQLTWSHHSKLITNSTTGLNYEKKYIINENNEWSNLTIISVDMNIDRGDYICIATNYGGTDEEKINLSIIGSPNGNRNTLLSYLPWYLGCGVIFLVFVLFLLAFVAWNCQKKRVRQDEKSIEVTSLENHGMGEQEKSLITAVNPVVKPPRRYDAPSSVTSHGTDMTEVNRTLLDNDSVFADGVGSVIGIVGGISEDEGEHACTPEAETISLAHGTNYRHYPPDLLAFSGGRGASPSSQSSMIPEQQMNIGSGTPTRLINHHIDFGSPVSGKYPASFKTLPHNKSSNLSYNTPGSSILPRQGYVTIPRRPRAPSWSSGPPTIGSPIDIIEPVYDNLGLRTTADGSSVLSLNKSPEPTYSMRMRPLPVTPTTTATPTTTNYNTIQRSTPNIICDNNIDRSAPEGAPEWSTKQEDLDIQTVSDTTSTLGRKVPPRPPPKPKKKNNKKVNNGPLYEDEGEDGTEV</sequence>
<keyword evidence="3" id="KW-0732">Signal</keyword>
<dbReference type="GO" id="GO:0005886">
    <property type="term" value="C:plasma membrane"/>
    <property type="evidence" value="ECO:0007669"/>
    <property type="project" value="TreeGrafter"/>
</dbReference>
<dbReference type="FunFam" id="3.80.10.10:FF:000082">
    <property type="entry name" value="Leucine-rich repeat-containing 24"/>
    <property type="match status" value="1"/>
</dbReference>
<dbReference type="InterPro" id="IPR000483">
    <property type="entry name" value="Cys-rich_flank_reg_C"/>
</dbReference>
<dbReference type="SUPFAM" id="SSF48726">
    <property type="entry name" value="Immunoglobulin"/>
    <property type="match status" value="1"/>
</dbReference>
<dbReference type="InterPro" id="IPR007110">
    <property type="entry name" value="Ig-like_dom"/>
</dbReference>
<feature type="region of interest" description="Disordered" evidence="7">
    <location>
        <begin position="713"/>
        <end position="784"/>
    </location>
</feature>
<dbReference type="Pfam" id="PF13855">
    <property type="entry name" value="LRR_8"/>
    <property type="match status" value="2"/>
</dbReference>
<keyword evidence="8" id="KW-0812">Transmembrane</keyword>
<dbReference type="Proteomes" id="UP000639338">
    <property type="component" value="Unassembled WGS sequence"/>
</dbReference>
<protein>
    <recommendedName>
        <fullName evidence="9">Ig-like domain-containing protein</fullName>
    </recommendedName>
</protein>
<dbReference type="PROSITE" id="PS50835">
    <property type="entry name" value="IG_LIKE"/>
    <property type="match status" value="1"/>
</dbReference>
<dbReference type="AlphaFoldDB" id="A0A835CQD7"/>
<evidence type="ECO:0000313" key="10">
    <source>
        <dbReference type="EMBL" id="KAF7991669.1"/>
    </source>
</evidence>
<dbReference type="SUPFAM" id="SSF52058">
    <property type="entry name" value="L domain-like"/>
    <property type="match status" value="1"/>
</dbReference>
<reference evidence="10 11" key="1">
    <citation type="submission" date="2020-08" db="EMBL/GenBank/DDBJ databases">
        <title>Aphidius gifuensis genome sequencing and assembly.</title>
        <authorList>
            <person name="Du Z."/>
        </authorList>
    </citation>
    <scope>NUCLEOTIDE SEQUENCE [LARGE SCALE GENOMIC DNA]</scope>
    <source>
        <strain evidence="10">YNYX2018</strain>
        <tissue evidence="10">Adults</tissue>
    </source>
</reference>
<evidence type="ECO:0000256" key="2">
    <source>
        <dbReference type="ARBA" id="ARBA00022614"/>
    </source>
</evidence>
<name>A0A835CQD7_APHGI</name>
<evidence type="ECO:0000256" key="6">
    <source>
        <dbReference type="ARBA" id="ARBA00023170"/>
    </source>
</evidence>
<dbReference type="InterPro" id="IPR032675">
    <property type="entry name" value="LRR_dom_sf"/>
</dbReference>
<comment type="caution">
    <text evidence="10">The sequence shown here is derived from an EMBL/GenBank/DDBJ whole genome shotgun (WGS) entry which is preliminary data.</text>
</comment>
<keyword evidence="6" id="KW-0675">Receptor</keyword>
<dbReference type="InterPro" id="IPR036179">
    <property type="entry name" value="Ig-like_dom_sf"/>
</dbReference>
<proteinExistence type="inferred from homology"/>
<feature type="region of interest" description="Disordered" evidence="7">
    <location>
        <begin position="672"/>
        <end position="700"/>
    </location>
</feature>
<evidence type="ECO:0000313" key="11">
    <source>
        <dbReference type="Proteomes" id="UP000639338"/>
    </source>
</evidence>
<keyword evidence="8" id="KW-0472">Membrane</keyword>
<dbReference type="InterPro" id="IPR003599">
    <property type="entry name" value="Ig_sub"/>
</dbReference>
<dbReference type="GO" id="GO:0007166">
    <property type="term" value="P:cell surface receptor signaling pathway"/>
    <property type="evidence" value="ECO:0007669"/>
    <property type="project" value="TreeGrafter"/>
</dbReference>
<keyword evidence="8" id="KW-1133">Transmembrane helix</keyword>
<dbReference type="SMART" id="SM00369">
    <property type="entry name" value="LRR_TYP"/>
    <property type="match status" value="6"/>
</dbReference>
<accession>A0A835CQD7</accession>
<dbReference type="Gene3D" id="2.60.40.10">
    <property type="entry name" value="Immunoglobulins"/>
    <property type="match status" value="1"/>
</dbReference>
<dbReference type="SMART" id="SM00409">
    <property type="entry name" value="IG"/>
    <property type="match status" value="1"/>
</dbReference>
<feature type="domain" description="Ig-like" evidence="9">
    <location>
        <begin position="293"/>
        <end position="391"/>
    </location>
</feature>
<keyword evidence="11" id="KW-1185">Reference proteome</keyword>
<evidence type="ECO:0000256" key="4">
    <source>
        <dbReference type="ARBA" id="ARBA00022737"/>
    </source>
</evidence>
<dbReference type="InterPro" id="IPR013783">
    <property type="entry name" value="Ig-like_fold"/>
</dbReference>
<evidence type="ECO:0000259" key="9">
    <source>
        <dbReference type="PROSITE" id="PS50835"/>
    </source>
</evidence>
<evidence type="ECO:0000256" key="1">
    <source>
        <dbReference type="ARBA" id="ARBA00007343"/>
    </source>
</evidence>
<dbReference type="InterPro" id="IPR051963">
    <property type="entry name" value="Adhesion_GPCR_A"/>
</dbReference>
<dbReference type="EMBL" id="JACMRX010000004">
    <property type="protein sequence ID" value="KAF7991669.1"/>
    <property type="molecule type" value="Genomic_DNA"/>
</dbReference>
<dbReference type="PANTHER" id="PTHR45930:SF4">
    <property type="entry name" value="ADHESION G PROTEIN-COUPLED RECEPTOR A3"/>
    <property type="match status" value="1"/>
</dbReference>
<dbReference type="InterPro" id="IPR013098">
    <property type="entry name" value="Ig_I-set"/>
</dbReference>
<evidence type="ECO:0000256" key="7">
    <source>
        <dbReference type="SAM" id="MobiDB-lite"/>
    </source>
</evidence>
<dbReference type="Gene3D" id="3.80.10.10">
    <property type="entry name" value="Ribonuclease Inhibitor"/>
    <property type="match status" value="2"/>
</dbReference>
<feature type="compositionally biased region" description="Acidic residues" evidence="7">
    <location>
        <begin position="774"/>
        <end position="784"/>
    </location>
</feature>
<evidence type="ECO:0000256" key="8">
    <source>
        <dbReference type="SAM" id="Phobius"/>
    </source>
</evidence>
<dbReference type="OrthoDB" id="5954366at2759"/>
<dbReference type="InterPro" id="IPR001611">
    <property type="entry name" value="Leu-rich_rpt"/>
</dbReference>
<keyword evidence="4" id="KW-0677">Repeat</keyword>
<feature type="transmembrane region" description="Helical" evidence="8">
    <location>
        <begin position="409"/>
        <end position="430"/>
    </location>
</feature>
<dbReference type="Pfam" id="PF07679">
    <property type="entry name" value="I-set"/>
    <property type="match status" value="1"/>
</dbReference>
<dbReference type="PROSITE" id="PS51450">
    <property type="entry name" value="LRR"/>
    <property type="match status" value="2"/>
</dbReference>
<dbReference type="PANTHER" id="PTHR45930">
    <property type="entry name" value="G-PROTEIN COUPLED RECEPTOR 124-LIKE PROTEIN"/>
    <property type="match status" value="1"/>
</dbReference>
<organism evidence="10 11">
    <name type="scientific">Aphidius gifuensis</name>
    <name type="common">Parasitoid wasp</name>
    <dbReference type="NCBI Taxonomy" id="684658"/>
    <lineage>
        <taxon>Eukaryota</taxon>
        <taxon>Metazoa</taxon>
        <taxon>Ecdysozoa</taxon>
        <taxon>Arthropoda</taxon>
        <taxon>Hexapoda</taxon>
        <taxon>Insecta</taxon>
        <taxon>Pterygota</taxon>
        <taxon>Neoptera</taxon>
        <taxon>Endopterygota</taxon>
        <taxon>Hymenoptera</taxon>
        <taxon>Apocrita</taxon>
        <taxon>Ichneumonoidea</taxon>
        <taxon>Braconidae</taxon>
        <taxon>Aphidiinae</taxon>
        <taxon>Aphidius</taxon>
    </lineage>
</organism>
<evidence type="ECO:0000256" key="3">
    <source>
        <dbReference type="ARBA" id="ARBA00022729"/>
    </source>
</evidence>
<feature type="compositionally biased region" description="Low complexity" evidence="7">
    <location>
        <begin position="686"/>
        <end position="700"/>
    </location>
</feature>
<keyword evidence="2" id="KW-0433">Leucine-rich repeat</keyword>
<feature type="compositionally biased region" description="Polar residues" evidence="7">
    <location>
        <begin position="739"/>
        <end position="748"/>
    </location>
</feature>
<dbReference type="InterPro" id="IPR003591">
    <property type="entry name" value="Leu-rich_rpt_typical-subtyp"/>
</dbReference>
<evidence type="ECO:0000256" key="5">
    <source>
        <dbReference type="ARBA" id="ARBA00023157"/>
    </source>
</evidence>